<dbReference type="RefSeq" id="WP_429913141.1">
    <property type="nucleotide sequence ID" value="NZ_JANWOI010000001.1"/>
</dbReference>
<dbReference type="CDD" id="cd00317">
    <property type="entry name" value="cyclophilin"/>
    <property type="match status" value="1"/>
</dbReference>
<dbReference type="EC" id="5.2.1.8" evidence="4"/>
<evidence type="ECO:0000259" key="5">
    <source>
        <dbReference type="PROSITE" id="PS50072"/>
    </source>
</evidence>
<dbReference type="PRINTS" id="PR00153">
    <property type="entry name" value="CSAPPISMRASE"/>
</dbReference>
<feature type="domain" description="PPIase cyclophilin-type" evidence="5">
    <location>
        <begin position="3"/>
        <end position="133"/>
    </location>
</feature>
<dbReference type="Proteomes" id="UP001141619">
    <property type="component" value="Unassembled WGS sequence"/>
</dbReference>
<evidence type="ECO:0000256" key="3">
    <source>
        <dbReference type="ARBA" id="ARBA00023235"/>
    </source>
</evidence>
<dbReference type="PROSITE" id="PS50072">
    <property type="entry name" value="CSA_PPIASE_2"/>
    <property type="match status" value="1"/>
</dbReference>
<gene>
    <name evidence="6" type="ORF">NYP16_04615</name>
</gene>
<evidence type="ECO:0000256" key="1">
    <source>
        <dbReference type="ARBA" id="ARBA00007365"/>
    </source>
</evidence>
<dbReference type="AlphaFoldDB" id="A0A9X3TX13"/>
<keyword evidence="3 4" id="KW-0413">Isomerase</keyword>
<dbReference type="SUPFAM" id="SSF50891">
    <property type="entry name" value="Cyclophilin-like"/>
    <property type="match status" value="1"/>
</dbReference>
<accession>A0A9X3TX13</accession>
<reference evidence="6" key="2">
    <citation type="journal article" date="2023" name="Syst. Appl. Microbiol.">
        <title>Govania unica gen. nov., sp. nov., a rare biosphere bacterium that represents a novel family in the class Alphaproteobacteria.</title>
        <authorList>
            <person name="Vandamme P."/>
            <person name="Peeters C."/>
            <person name="Hettiarachchi A."/>
            <person name="Cnockaert M."/>
            <person name="Carlier A."/>
        </authorList>
    </citation>
    <scope>NUCLEOTIDE SEQUENCE</scope>
    <source>
        <strain evidence="6">LMG 31809</strain>
    </source>
</reference>
<dbReference type="InterPro" id="IPR020892">
    <property type="entry name" value="Cyclophilin-type_PPIase_CS"/>
</dbReference>
<comment type="catalytic activity">
    <reaction evidence="4">
        <text>[protein]-peptidylproline (omega=180) = [protein]-peptidylproline (omega=0)</text>
        <dbReference type="Rhea" id="RHEA:16237"/>
        <dbReference type="Rhea" id="RHEA-COMP:10747"/>
        <dbReference type="Rhea" id="RHEA-COMP:10748"/>
        <dbReference type="ChEBI" id="CHEBI:83833"/>
        <dbReference type="ChEBI" id="CHEBI:83834"/>
        <dbReference type="EC" id="5.2.1.8"/>
    </reaction>
</comment>
<dbReference type="GO" id="GO:0006457">
    <property type="term" value="P:protein folding"/>
    <property type="evidence" value="ECO:0007669"/>
    <property type="project" value="InterPro"/>
</dbReference>
<dbReference type="InterPro" id="IPR044666">
    <property type="entry name" value="Cyclophilin_A-like"/>
</dbReference>
<comment type="caution">
    <text evidence="6">The sequence shown here is derived from an EMBL/GenBank/DDBJ whole genome shotgun (WGS) entry which is preliminary data.</text>
</comment>
<dbReference type="PROSITE" id="PS00170">
    <property type="entry name" value="CSA_PPIASE_1"/>
    <property type="match status" value="1"/>
</dbReference>
<evidence type="ECO:0000313" key="6">
    <source>
        <dbReference type="EMBL" id="MDA5193240.1"/>
    </source>
</evidence>
<name>A0A9X3TX13_9PROT</name>
<comment type="similarity">
    <text evidence="1 4">Belongs to the cyclophilin-type PPIase family.</text>
</comment>
<dbReference type="PANTHER" id="PTHR45625">
    <property type="entry name" value="PEPTIDYL-PROLYL CIS-TRANS ISOMERASE-RELATED"/>
    <property type="match status" value="1"/>
</dbReference>
<evidence type="ECO:0000256" key="4">
    <source>
        <dbReference type="RuleBase" id="RU363019"/>
    </source>
</evidence>
<dbReference type="PANTHER" id="PTHR45625:SF4">
    <property type="entry name" value="PEPTIDYLPROLYL ISOMERASE DOMAIN AND WD REPEAT-CONTAINING PROTEIN 1"/>
    <property type="match status" value="1"/>
</dbReference>
<dbReference type="Gene3D" id="2.40.100.10">
    <property type="entry name" value="Cyclophilin-like"/>
    <property type="match status" value="1"/>
</dbReference>
<organism evidence="6 7">
    <name type="scientific">Govanella unica</name>
    <dbReference type="NCBI Taxonomy" id="2975056"/>
    <lineage>
        <taxon>Bacteria</taxon>
        <taxon>Pseudomonadati</taxon>
        <taxon>Pseudomonadota</taxon>
        <taxon>Alphaproteobacteria</taxon>
        <taxon>Emcibacterales</taxon>
        <taxon>Govanellaceae</taxon>
        <taxon>Govanella</taxon>
    </lineage>
</organism>
<dbReference type="Pfam" id="PF00160">
    <property type="entry name" value="Pro_isomerase"/>
    <property type="match status" value="1"/>
</dbReference>
<sequence length="175" mass="18752">MDAENILVLELKDGIVLIELYPQDAPNSVARVKELARKGFYNGLTFHRVIEGFMAQTGDPKGDGSGGSGQSLKAEFNDRMHLRGVMSMARADDVNSADSQFFICFRPNFALDHKYTVVGRVVSGMEAVDKIKRGEGTLFVATGHPDKILSLKVAADVPGVTVAGAETPETGAAPQ</sequence>
<proteinExistence type="inferred from homology"/>
<evidence type="ECO:0000313" key="7">
    <source>
        <dbReference type="Proteomes" id="UP001141619"/>
    </source>
</evidence>
<dbReference type="InterPro" id="IPR029000">
    <property type="entry name" value="Cyclophilin-like_dom_sf"/>
</dbReference>
<reference evidence="6" key="1">
    <citation type="submission" date="2022-08" db="EMBL/GenBank/DDBJ databases">
        <authorList>
            <person name="Vandamme P."/>
            <person name="Hettiarachchi A."/>
            <person name="Peeters C."/>
            <person name="Cnockaert M."/>
            <person name="Carlier A."/>
        </authorList>
    </citation>
    <scope>NUCLEOTIDE SEQUENCE</scope>
    <source>
        <strain evidence="6">LMG 31809</strain>
    </source>
</reference>
<evidence type="ECO:0000256" key="2">
    <source>
        <dbReference type="ARBA" id="ARBA00023110"/>
    </source>
</evidence>
<dbReference type="EMBL" id="JANWOI010000001">
    <property type="protein sequence ID" value="MDA5193240.1"/>
    <property type="molecule type" value="Genomic_DNA"/>
</dbReference>
<protein>
    <recommendedName>
        <fullName evidence="4">Peptidyl-prolyl cis-trans isomerase</fullName>
        <shortName evidence="4">PPIase</shortName>
        <ecNumber evidence="4">5.2.1.8</ecNumber>
    </recommendedName>
</protein>
<dbReference type="GO" id="GO:0003755">
    <property type="term" value="F:peptidyl-prolyl cis-trans isomerase activity"/>
    <property type="evidence" value="ECO:0007669"/>
    <property type="project" value="UniProtKB-UniRule"/>
</dbReference>
<keyword evidence="7" id="KW-1185">Reference proteome</keyword>
<dbReference type="InterPro" id="IPR002130">
    <property type="entry name" value="Cyclophilin-type_PPIase_dom"/>
</dbReference>
<keyword evidence="2 4" id="KW-0697">Rotamase</keyword>
<comment type="function">
    <text evidence="4">PPIases accelerate the folding of proteins. It catalyzes the cis-trans isomerization of proline imidic peptide bonds in oligopeptides.</text>
</comment>